<organism evidence="2 3">
    <name type="scientific">Lepidopterella palustris CBS 459.81</name>
    <dbReference type="NCBI Taxonomy" id="1314670"/>
    <lineage>
        <taxon>Eukaryota</taxon>
        <taxon>Fungi</taxon>
        <taxon>Dikarya</taxon>
        <taxon>Ascomycota</taxon>
        <taxon>Pezizomycotina</taxon>
        <taxon>Dothideomycetes</taxon>
        <taxon>Pleosporomycetidae</taxon>
        <taxon>Mytilinidiales</taxon>
        <taxon>Argynnaceae</taxon>
        <taxon>Lepidopterella</taxon>
    </lineage>
</organism>
<dbReference type="InterPro" id="IPR046341">
    <property type="entry name" value="SET_dom_sf"/>
</dbReference>
<dbReference type="Gene3D" id="3.90.1410.10">
    <property type="entry name" value="set domain protein methyltransferase, domain 1"/>
    <property type="match status" value="1"/>
</dbReference>
<evidence type="ECO:0000313" key="3">
    <source>
        <dbReference type="Proteomes" id="UP000250266"/>
    </source>
</evidence>
<evidence type="ECO:0000313" key="2">
    <source>
        <dbReference type="EMBL" id="OCK79513.1"/>
    </source>
</evidence>
<dbReference type="CDD" id="cd19177">
    <property type="entry name" value="SET_SETD4"/>
    <property type="match status" value="1"/>
</dbReference>
<keyword evidence="3" id="KW-1185">Reference proteome</keyword>
<dbReference type="OrthoDB" id="341421at2759"/>
<dbReference type="InterPro" id="IPR044429">
    <property type="entry name" value="SETD4_SET"/>
</dbReference>
<dbReference type="Pfam" id="PF00856">
    <property type="entry name" value="SET"/>
    <property type="match status" value="1"/>
</dbReference>
<dbReference type="PANTHER" id="PTHR13271:SF137">
    <property type="entry name" value="SET DOMAIN-CONTAINING PROTEIN"/>
    <property type="match status" value="1"/>
</dbReference>
<protein>
    <submittedName>
        <fullName evidence="2">SET domain-containing protein</fullName>
    </submittedName>
</protein>
<name>A0A8E2E9J0_9PEZI</name>
<dbReference type="SUPFAM" id="SSF82199">
    <property type="entry name" value="SET domain"/>
    <property type="match status" value="1"/>
</dbReference>
<sequence>MAAVLSPGEAHDVFIKWAKEQGIEMNGVAPATFVGRGIGIVAARDLKKGERLVFVPASALISIDSNPVKKHNFPKNLTIHGRLAAYLLLAYDDSHSRYRPWQDIWPSEEDFNKIMPLNWPQKLKDLLPAAAKGQLETDYKALKPFLPADSEKLFTYTWLIVNTRCFYWDYPNLPASRLPKKRQSLTADDCYAMCPFLDYFNHADEGCEPTHDASGYAVTCNQNYKAGEEIYVSYGSHNNDFLLIEYGFILARNKCDDTKLDHLILPKLTTTQSELLKEDGFYGAYTLPTHPPPPHPCHRTQSALRILHLPIRRYTAFISGSDDGSTDQSRINNALKTLLAEYARTIMEIGDEVAELDGEAAGVAEQKDVLARRWRQVREIVREGAREVSG</sequence>
<dbReference type="InterPro" id="IPR001214">
    <property type="entry name" value="SET_dom"/>
</dbReference>
<dbReference type="InterPro" id="IPR050600">
    <property type="entry name" value="SETD3_SETD6_MTase"/>
</dbReference>
<dbReference type="EMBL" id="KV745001">
    <property type="protein sequence ID" value="OCK79513.1"/>
    <property type="molecule type" value="Genomic_DNA"/>
</dbReference>
<reference evidence="2 3" key="1">
    <citation type="journal article" date="2016" name="Nat. Commun.">
        <title>Ectomycorrhizal ecology is imprinted in the genome of the dominant symbiotic fungus Cenococcum geophilum.</title>
        <authorList>
            <consortium name="DOE Joint Genome Institute"/>
            <person name="Peter M."/>
            <person name="Kohler A."/>
            <person name="Ohm R.A."/>
            <person name="Kuo A."/>
            <person name="Krutzmann J."/>
            <person name="Morin E."/>
            <person name="Arend M."/>
            <person name="Barry K.W."/>
            <person name="Binder M."/>
            <person name="Choi C."/>
            <person name="Clum A."/>
            <person name="Copeland A."/>
            <person name="Grisel N."/>
            <person name="Haridas S."/>
            <person name="Kipfer T."/>
            <person name="LaButti K."/>
            <person name="Lindquist E."/>
            <person name="Lipzen A."/>
            <person name="Maire R."/>
            <person name="Meier B."/>
            <person name="Mihaltcheva S."/>
            <person name="Molinier V."/>
            <person name="Murat C."/>
            <person name="Poggeler S."/>
            <person name="Quandt C.A."/>
            <person name="Sperisen C."/>
            <person name="Tritt A."/>
            <person name="Tisserant E."/>
            <person name="Crous P.W."/>
            <person name="Henrissat B."/>
            <person name="Nehls U."/>
            <person name="Egli S."/>
            <person name="Spatafora J.W."/>
            <person name="Grigoriev I.V."/>
            <person name="Martin F.M."/>
        </authorList>
    </citation>
    <scope>NUCLEOTIDE SEQUENCE [LARGE SCALE GENOMIC DNA]</scope>
    <source>
        <strain evidence="2 3">CBS 459.81</strain>
    </source>
</reference>
<accession>A0A8E2E9J0</accession>
<dbReference type="GO" id="GO:0016279">
    <property type="term" value="F:protein-lysine N-methyltransferase activity"/>
    <property type="evidence" value="ECO:0007669"/>
    <property type="project" value="InterPro"/>
</dbReference>
<dbReference type="Proteomes" id="UP000250266">
    <property type="component" value="Unassembled WGS sequence"/>
</dbReference>
<dbReference type="PROSITE" id="PS50280">
    <property type="entry name" value="SET"/>
    <property type="match status" value="1"/>
</dbReference>
<dbReference type="AlphaFoldDB" id="A0A8E2E9J0"/>
<proteinExistence type="predicted"/>
<feature type="domain" description="SET" evidence="1">
    <location>
        <begin position="21"/>
        <end position="235"/>
    </location>
</feature>
<evidence type="ECO:0000259" key="1">
    <source>
        <dbReference type="PROSITE" id="PS50280"/>
    </source>
</evidence>
<dbReference type="PANTHER" id="PTHR13271">
    <property type="entry name" value="UNCHARACTERIZED PUTATIVE METHYLTRANSFERASE"/>
    <property type="match status" value="1"/>
</dbReference>
<gene>
    <name evidence="2" type="ORF">K432DRAFT_435326</name>
</gene>